<evidence type="ECO:0000313" key="3">
    <source>
        <dbReference type="Proteomes" id="UP000324222"/>
    </source>
</evidence>
<organism evidence="2 3">
    <name type="scientific">Portunus trituberculatus</name>
    <name type="common">Swimming crab</name>
    <name type="synonym">Neptunus trituberculatus</name>
    <dbReference type="NCBI Taxonomy" id="210409"/>
    <lineage>
        <taxon>Eukaryota</taxon>
        <taxon>Metazoa</taxon>
        <taxon>Ecdysozoa</taxon>
        <taxon>Arthropoda</taxon>
        <taxon>Crustacea</taxon>
        <taxon>Multicrustacea</taxon>
        <taxon>Malacostraca</taxon>
        <taxon>Eumalacostraca</taxon>
        <taxon>Eucarida</taxon>
        <taxon>Decapoda</taxon>
        <taxon>Pleocyemata</taxon>
        <taxon>Brachyura</taxon>
        <taxon>Eubrachyura</taxon>
        <taxon>Portunoidea</taxon>
        <taxon>Portunidae</taxon>
        <taxon>Portuninae</taxon>
        <taxon>Portunus</taxon>
    </lineage>
</organism>
<protein>
    <submittedName>
        <fullName evidence="2">Uncharacterized protein</fullName>
    </submittedName>
</protein>
<comment type="caution">
    <text evidence="2">The sequence shown here is derived from an EMBL/GenBank/DDBJ whole genome shotgun (WGS) entry which is preliminary data.</text>
</comment>
<reference evidence="2 3" key="1">
    <citation type="submission" date="2019-05" db="EMBL/GenBank/DDBJ databases">
        <title>Another draft genome of Portunus trituberculatus and its Hox gene families provides insights of decapod evolution.</title>
        <authorList>
            <person name="Jeong J.-H."/>
            <person name="Song I."/>
            <person name="Kim S."/>
            <person name="Choi T."/>
            <person name="Kim D."/>
            <person name="Ryu S."/>
            <person name="Kim W."/>
        </authorList>
    </citation>
    <scope>NUCLEOTIDE SEQUENCE [LARGE SCALE GENOMIC DNA]</scope>
    <source>
        <tissue evidence="2">Muscle</tissue>
    </source>
</reference>
<proteinExistence type="predicted"/>
<accession>A0A5B7HDT8</accession>
<dbReference type="Proteomes" id="UP000324222">
    <property type="component" value="Unassembled WGS sequence"/>
</dbReference>
<feature type="region of interest" description="Disordered" evidence="1">
    <location>
        <begin position="1"/>
        <end position="35"/>
    </location>
</feature>
<keyword evidence="3" id="KW-1185">Reference proteome</keyword>
<dbReference type="EMBL" id="VSRR010029133">
    <property type="protein sequence ID" value="MPC69272.1"/>
    <property type="molecule type" value="Genomic_DNA"/>
</dbReference>
<feature type="compositionally biased region" description="Basic and acidic residues" evidence="1">
    <location>
        <begin position="1"/>
        <end position="34"/>
    </location>
</feature>
<name>A0A5B7HDT8_PORTR</name>
<sequence>MRDTRRGRRTELSSETKRAEKEVPDEKGRKEAEKPQLSLTSTYVGIKIVTTAAINLLTSIDLS</sequence>
<gene>
    <name evidence="2" type="ORF">E2C01_063490</name>
</gene>
<evidence type="ECO:0000313" key="2">
    <source>
        <dbReference type="EMBL" id="MPC69272.1"/>
    </source>
</evidence>
<dbReference type="AlphaFoldDB" id="A0A5B7HDT8"/>
<evidence type="ECO:0000256" key="1">
    <source>
        <dbReference type="SAM" id="MobiDB-lite"/>
    </source>
</evidence>